<name>A0AA38PC67_9AGAR</name>
<feature type="signal peptide" evidence="2">
    <location>
        <begin position="1"/>
        <end position="20"/>
    </location>
</feature>
<sequence>MTHLALRVFCIFAVVCSGSAMPTLLPRSSPAGALSGSSSTEPVPGRDSFGDPKATAVPCSVPGSVDYIHECSWSSSSANVISISRRHLHARMEPEVMKHHHIQATLDVFRHMVTYFALKGNAKNLREVMWNDVKGDMEKLLALRKEKKNKTLTLADVPDSDRKSTKELRNWQREMLRKYSEDAEKELAEAKRSELMRLKYGGMPGIAKDGHGKTVADLGKWDINAFHEVLPLSALNALAKDLDKAKTRRNQAEGLE</sequence>
<keyword evidence="4" id="KW-1185">Reference proteome</keyword>
<evidence type="ECO:0000313" key="4">
    <source>
        <dbReference type="Proteomes" id="UP001163846"/>
    </source>
</evidence>
<feature type="compositionally biased region" description="Low complexity" evidence="1">
    <location>
        <begin position="30"/>
        <end position="39"/>
    </location>
</feature>
<accession>A0AA38PC67</accession>
<dbReference type="AlphaFoldDB" id="A0AA38PC67"/>
<keyword evidence="2" id="KW-0732">Signal</keyword>
<dbReference type="Proteomes" id="UP001163846">
    <property type="component" value="Unassembled WGS sequence"/>
</dbReference>
<feature type="region of interest" description="Disordered" evidence="1">
    <location>
        <begin position="30"/>
        <end position="51"/>
    </location>
</feature>
<proteinExistence type="predicted"/>
<evidence type="ECO:0000313" key="3">
    <source>
        <dbReference type="EMBL" id="KAJ3840219.1"/>
    </source>
</evidence>
<protein>
    <submittedName>
        <fullName evidence="3">Uncharacterized protein</fullName>
    </submittedName>
</protein>
<feature type="chain" id="PRO_5041316426" evidence="2">
    <location>
        <begin position="21"/>
        <end position="256"/>
    </location>
</feature>
<gene>
    <name evidence="3" type="ORF">F5878DRAFT_80870</name>
</gene>
<evidence type="ECO:0000256" key="1">
    <source>
        <dbReference type="SAM" id="MobiDB-lite"/>
    </source>
</evidence>
<comment type="caution">
    <text evidence="3">The sequence shown here is derived from an EMBL/GenBank/DDBJ whole genome shotgun (WGS) entry which is preliminary data.</text>
</comment>
<evidence type="ECO:0000256" key="2">
    <source>
        <dbReference type="SAM" id="SignalP"/>
    </source>
</evidence>
<reference evidence="3" key="1">
    <citation type="submission" date="2022-08" db="EMBL/GenBank/DDBJ databases">
        <authorList>
            <consortium name="DOE Joint Genome Institute"/>
            <person name="Min B."/>
            <person name="Riley R."/>
            <person name="Sierra-Patev S."/>
            <person name="Naranjo-Ortiz M."/>
            <person name="Looney B."/>
            <person name="Konkel Z."/>
            <person name="Slot J.C."/>
            <person name="Sakamoto Y."/>
            <person name="Steenwyk J.L."/>
            <person name="Rokas A."/>
            <person name="Carro J."/>
            <person name="Camarero S."/>
            <person name="Ferreira P."/>
            <person name="Molpeceres G."/>
            <person name="Ruiz-Duenas F.J."/>
            <person name="Serrano A."/>
            <person name="Henrissat B."/>
            <person name="Drula E."/>
            <person name="Hughes K.W."/>
            <person name="Mata J.L."/>
            <person name="Ishikawa N.K."/>
            <person name="Vargas-Isla R."/>
            <person name="Ushijima S."/>
            <person name="Smith C.A."/>
            <person name="Ahrendt S."/>
            <person name="Andreopoulos W."/>
            <person name="He G."/>
            <person name="Labutti K."/>
            <person name="Lipzen A."/>
            <person name="Ng V."/>
            <person name="Sandor L."/>
            <person name="Barry K."/>
            <person name="Martinez A.T."/>
            <person name="Xiao Y."/>
            <person name="Gibbons J.G."/>
            <person name="Terashima K."/>
            <person name="Hibbett D.S."/>
            <person name="Grigoriev I.V."/>
        </authorList>
    </citation>
    <scope>NUCLEOTIDE SEQUENCE</scope>
    <source>
        <strain evidence="3">TFB9207</strain>
    </source>
</reference>
<organism evidence="3 4">
    <name type="scientific">Lentinula raphanica</name>
    <dbReference type="NCBI Taxonomy" id="153919"/>
    <lineage>
        <taxon>Eukaryota</taxon>
        <taxon>Fungi</taxon>
        <taxon>Dikarya</taxon>
        <taxon>Basidiomycota</taxon>
        <taxon>Agaricomycotina</taxon>
        <taxon>Agaricomycetes</taxon>
        <taxon>Agaricomycetidae</taxon>
        <taxon>Agaricales</taxon>
        <taxon>Marasmiineae</taxon>
        <taxon>Omphalotaceae</taxon>
        <taxon>Lentinula</taxon>
    </lineage>
</organism>
<dbReference type="EMBL" id="MU806089">
    <property type="protein sequence ID" value="KAJ3840219.1"/>
    <property type="molecule type" value="Genomic_DNA"/>
</dbReference>